<keyword evidence="3" id="KW-1185">Reference proteome</keyword>
<dbReference type="HOGENOM" id="CLU_2574007_0_0_1"/>
<evidence type="ECO:0000313" key="3">
    <source>
        <dbReference type="Proteomes" id="UP000006039"/>
    </source>
</evidence>
<reference evidence="1" key="2">
    <citation type="submission" date="2010-07" db="EMBL/GenBank/DDBJ databases">
        <authorList>
            <consortium name="The Broad Institute Genome Sequencing Platform"/>
            <consortium name="Broad Institute Genome Sequencing Center for Infectious Disease"/>
            <person name="Ma L.-J."/>
            <person name="Dead R."/>
            <person name="Young S."/>
            <person name="Zeng Q."/>
            <person name="Koehrsen M."/>
            <person name="Alvarado L."/>
            <person name="Berlin A."/>
            <person name="Chapman S.B."/>
            <person name="Chen Z."/>
            <person name="Freedman E."/>
            <person name="Gellesch M."/>
            <person name="Goldberg J."/>
            <person name="Griggs A."/>
            <person name="Gujja S."/>
            <person name="Heilman E.R."/>
            <person name="Heiman D."/>
            <person name="Hepburn T."/>
            <person name="Howarth C."/>
            <person name="Jen D."/>
            <person name="Larson L."/>
            <person name="Mehta T."/>
            <person name="Neiman D."/>
            <person name="Pearson M."/>
            <person name="Roberts A."/>
            <person name="Saif S."/>
            <person name="Shea T."/>
            <person name="Shenoy N."/>
            <person name="Sisk P."/>
            <person name="Stolte C."/>
            <person name="Sykes S."/>
            <person name="Walk T."/>
            <person name="White J."/>
            <person name="Yandava C."/>
            <person name="Haas B."/>
            <person name="Nusbaum C."/>
            <person name="Birren B."/>
        </authorList>
    </citation>
    <scope>NUCLEOTIDE SEQUENCE</scope>
    <source>
        <strain evidence="1">R3-111a-1</strain>
    </source>
</reference>
<reference evidence="2" key="5">
    <citation type="submission" date="2018-04" db="UniProtKB">
        <authorList>
            <consortium name="EnsemblFungi"/>
        </authorList>
    </citation>
    <scope>IDENTIFICATION</scope>
    <source>
        <strain evidence="2">R3-111a-1</strain>
    </source>
</reference>
<reference evidence="1" key="3">
    <citation type="submission" date="2010-09" db="EMBL/GenBank/DDBJ databases">
        <title>Annotation of Gaeumannomyces graminis var. tritici R3-111a-1.</title>
        <authorList>
            <consortium name="The Broad Institute Genome Sequencing Platform"/>
            <person name="Ma L.-J."/>
            <person name="Dead R."/>
            <person name="Young S.K."/>
            <person name="Zeng Q."/>
            <person name="Gargeya S."/>
            <person name="Fitzgerald M."/>
            <person name="Haas B."/>
            <person name="Abouelleil A."/>
            <person name="Alvarado L."/>
            <person name="Arachchi H.M."/>
            <person name="Berlin A."/>
            <person name="Brown A."/>
            <person name="Chapman S.B."/>
            <person name="Chen Z."/>
            <person name="Dunbar C."/>
            <person name="Freedman E."/>
            <person name="Gearin G."/>
            <person name="Gellesch M."/>
            <person name="Goldberg J."/>
            <person name="Griggs A."/>
            <person name="Gujja S."/>
            <person name="Heiman D."/>
            <person name="Howarth C."/>
            <person name="Larson L."/>
            <person name="Lui A."/>
            <person name="MacDonald P.J.P."/>
            <person name="Mehta T."/>
            <person name="Montmayeur A."/>
            <person name="Murphy C."/>
            <person name="Neiman D."/>
            <person name="Pearson M."/>
            <person name="Priest M."/>
            <person name="Roberts A."/>
            <person name="Saif S."/>
            <person name="Shea T."/>
            <person name="Shenoy N."/>
            <person name="Sisk P."/>
            <person name="Stolte C."/>
            <person name="Sykes S."/>
            <person name="Yandava C."/>
            <person name="Wortman J."/>
            <person name="Nusbaum C."/>
            <person name="Birren B."/>
        </authorList>
    </citation>
    <scope>NUCLEOTIDE SEQUENCE</scope>
    <source>
        <strain evidence="1">R3-111a-1</strain>
    </source>
</reference>
<dbReference type="Proteomes" id="UP000006039">
    <property type="component" value="Unassembled WGS sequence"/>
</dbReference>
<reference evidence="3" key="1">
    <citation type="submission" date="2010-07" db="EMBL/GenBank/DDBJ databases">
        <title>The genome sequence of Gaeumannomyces graminis var. tritici strain R3-111a-1.</title>
        <authorList>
            <consortium name="The Broad Institute Genome Sequencing Platform"/>
            <person name="Ma L.-J."/>
            <person name="Dead R."/>
            <person name="Young S."/>
            <person name="Zeng Q."/>
            <person name="Koehrsen M."/>
            <person name="Alvarado L."/>
            <person name="Berlin A."/>
            <person name="Chapman S.B."/>
            <person name="Chen Z."/>
            <person name="Freedman E."/>
            <person name="Gellesch M."/>
            <person name="Goldberg J."/>
            <person name="Griggs A."/>
            <person name="Gujja S."/>
            <person name="Heilman E.R."/>
            <person name="Heiman D."/>
            <person name="Hepburn T."/>
            <person name="Howarth C."/>
            <person name="Jen D."/>
            <person name="Larson L."/>
            <person name="Mehta T."/>
            <person name="Neiman D."/>
            <person name="Pearson M."/>
            <person name="Roberts A."/>
            <person name="Saif S."/>
            <person name="Shea T."/>
            <person name="Shenoy N."/>
            <person name="Sisk P."/>
            <person name="Stolte C."/>
            <person name="Sykes S."/>
            <person name="Walk T."/>
            <person name="White J."/>
            <person name="Yandava C."/>
            <person name="Haas B."/>
            <person name="Nusbaum C."/>
            <person name="Birren B."/>
        </authorList>
    </citation>
    <scope>NUCLEOTIDE SEQUENCE [LARGE SCALE GENOMIC DNA]</scope>
    <source>
        <strain evidence="3">R3-111a-1</strain>
    </source>
</reference>
<dbReference type="RefSeq" id="XP_009216419.1">
    <property type="nucleotide sequence ID" value="XM_009218155.1"/>
</dbReference>
<dbReference type="AlphaFoldDB" id="J3NGM0"/>
<name>J3NGM0_GAET3</name>
<accession>J3NGM0</accession>
<dbReference type="EMBL" id="GL385395">
    <property type="protein sequence ID" value="EJT80410.1"/>
    <property type="molecule type" value="Genomic_DNA"/>
</dbReference>
<proteinExistence type="predicted"/>
<reference evidence="2" key="4">
    <citation type="journal article" date="2015" name="G3 (Bethesda)">
        <title>Genome sequences of three phytopathogenic species of the Magnaporthaceae family of fungi.</title>
        <authorList>
            <person name="Okagaki L.H."/>
            <person name="Nunes C.C."/>
            <person name="Sailsbery J."/>
            <person name="Clay B."/>
            <person name="Brown D."/>
            <person name="John T."/>
            <person name="Oh Y."/>
            <person name="Young N."/>
            <person name="Fitzgerald M."/>
            <person name="Haas B.J."/>
            <person name="Zeng Q."/>
            <person name="Young S."/>
            <person name="Adiconis X."/>
            <person name="Fan L."/>
            <person name="Levin J.Z."/>
            <person name="Mitchell T.K."/>
            <person name="Okubara P.A."/>
            <person name="Farman M.L."/>
            <person name="Kohn L.M."/>
            <person name="Birren B."/>
            <person name="Ma L.-J."/>
            <person name="Dean R.A."/>
        </authorList>
    </citation>
    <scope>NUCLEOTIDE SEQUENCE</scope>
    <source>
        <strain evidence="2">R3-111a-1</strain>
    </source>
</reference>
<dbReference type="GeneID" id="20340867"/>
<evidence type="ECO:0000313" key="1">
    <source>
        <dbReference type="EMBL" id="EJT80410.1"/>
    </source>
</evidence>
<dbReference type="EnsemblFungi" id="EJT80410">
    <property type="protein sequence ID" value="EJT80410"/>
    <property type="gene ID" value="GGTG_00409"/>
</dbReference>
<evidence type="ECO:0000313" key="2">
    <source>
        <dbReference type="EnsemblFungi" id="EJT80410"/>
    </source>
</evidence>
<protein>
    <submittedName>
        <fullName evidence="1 2">Uncharacterized protein</fullName>
    </submittedName>
</protein>
<gene>
    <name evidence="2" type="primary">20340867</name>
    <name evidence="1" type="ORF">GGTG_00409</name>
</gene>
<sequence>MSCFGPDPVQLAQQLGGLENGSGCYWVFLGAHPNKLRWFRLTGKVPCTRGTLKYQASGGARTFASSCVYNRHQGAGHQFLA</sequence>
<organism evidence="1">
    <name type="scientific">Gaeumannomyces tritici (strain R3-111a-1)</name>
    <name type="common">Wheat and barley take-all root rot fungus</name>
    <name type="synonym">Gaeumannomyces graminis var. tritici</name>
    <dbReference type="NCBI Taxonomy" id="644352"/>
    <lineage>
        <taxon>Eukaryota</taxon>
        <taxon>Fungi</taxon>
        <taxon>Dikarya</taxon>
        <taxon>Ascomycota</taxon>
        <taxon>Pezizomycotina</taxon>
        <taxon>Sordariomycetes</taxon>
        <taxon>Sordariomycetidae</taxon>
        <taxon>Magnaporthales</taxon>
        <taxon>Magnaporthaceae</taxon>
        <taxon>Gaeumannomyces</taxon>
    </lineage>
</organism>
<dbReference type="VEuPathDB" id="FungiDB:GGTG_00409"/>